<feature type="transmembrane region" description="Helical" evidence="1">
    <location>
        <begin position="51"/>
        <end position="75"/>
    </location>
</feature>
<keyword evidence="1" id="KW-0812">Transmembrane</keyword>
<evidence type="ECO:0000256" key="1">
    <source>
        <dbReference type="SAM" id="Phobius"/>
    </source>
</evidence>
<feature type="transmembrane region" description="Helical" evidence="1">
    <location>
        <begin position="118"/>
        <end position="140"/>
    </location>
</feature>
<sequence>MFSFASIALYFAAALSFAAALLHFICVYWGAEGFRFLGAGEKIVKQAENGQWYPNAMAIIVGLILSIFAIYAFSVAQENIFLPLSKWVLSFISLVLLARGFGFPLIKSRFKGNSDLFWYVSSSICIVLGSLYAFGTYLVFYSK</sequence>
<reference evidence="2" key="1">
    <citation type="submission" date="2023-08" db="EMBL/GenBank/DDBJ databases">
        <title>Emergence of clinically-relevant ST2 carbapenem-resistant Acinetobacter baumannii strains in hospital sewages in Zhejiang, East of China.</title>
        <authorList>
            <person name="Kaichao C."/>
            <person name="Zhang R."/>
        </authorList>
    </citation>
    <scope>NUCLEOTIDE SEQUENCE</scope>
    <source>
        <strain evidence="2">M-RB-37</strain>
    </source>
</reference>
<organism evidence="2 3">
    <name type="scientific">Acinetobacter rudis</name>
    <dbReference type="NCBI Taxonomy" id="632955"/>
    <lineage>
        <taxon>Bacteria</taxon>
        <taxon>Pseudomonadati</taxon>
        <taxon>Pseudomonadota</taxon>
        <taxon>Gammaproteobacteria</taxon>
        <taxon>Moraxellales</taxon>
        <taxon>Moraxellaceae</taxon>
        <taxon>Acinetobacter</taxon>
    </lineage>
</organism>
<keyword evidence="1" id="KW-1133">Transmembrane helix</keyword>
<proteinExistence type="predicted"/>
<dbReference type="AlphaFoldDB" id="A0AAW8J7M0"/>
<evidence type="ECO:0008006" key="4">
    <source>
        <dbReference type="Google" id="ProtNLM"/>
    </source>
</evidence>
<evidence type="ECO:0000313" key="3">
    <source>
        <dbReference type="Proteomes" id="UP001243844"/>
    </source>
</evidence>
<accession>A0AAW8J7M0</accession>
<gene>
    <name evidence="2" type="ORF">RFH47_08330</name>
</gene>
<dbReference type="EMBL" id="JAVIDL010000013">
    <property type="protein sequence ID" value="MDQ8935734.1"/>
    <property type="molecule type" value="Genomic_DNA"/>
</dbReference>
<dbReference type="Proteomes" id="UP001243844">
    <property type="component" value="Unassembled WGS sequence"/>
</dbReference>
<name>A0AAW8J7M0_9GAMM</name>
<dbReference type="RefSeq" id="WP_308974287.1">
    <property type="nucleotide sequence ID" value="NZ_JAVIDL010000013.1"/>
</dbReference>
<protein>
    <recommendedName>
        <fullName evidence="4">DUF3995 domain-containing protein</fullName>
    </recommendedName>
</protein>
<keyword evidence="1" id="KW-0472">Membrane</keyword>
<comment type="caution">
    <text evidence="2">The sequence shown here is derived from an EMBL/GenBank/DDBJ whole genome shotgun (WGS) entry which is preliminary data.</text>
</comment>
<feature type="transmembrane region" description="Helical" evidence="1">
    <location>
        <begin position="87"/>
        <end position="106"/>
    </location>
</feature>
<evidence type="ECO:0000313" key="2">
    <source>
        <dbReference type="EMBL" id="MDQ8935734.1"/>
    </source>
</evidence>
<feature type="transmembrane region" description="Helical" evidence="1">
    <location>
        <begin position="7"/>
        <end position="31"/>
    </location>
</feature>